<organism evidence="2 3">
    <name type="scientific">Effrenium voratum</name>
    <dbReference type="NCBI Taxonomy" id="2562239"/>
    <lineage>
        <taxon>Eukaryota</taxon>
        <taxon>Sar</taxon>
        <taxon>Alveolata</taxon>
        <taxon>Dinophyceae</taxon>
        <taxon>Suessiales</taxon>
        <taxon>Symbiodiniaceae</taxon>
        <taxon>Effrenium</taxon>
    </lineage>
</organism>
<gene>
    <name evidence="2" type="ORF">EVOR1521_LOCUS24193</name>
</gene>
<protein>
    <submittedName>
        <fullName evidence="2">Uncharacterized protein</fullName>
    </submittedName>
</protein>
<keyword evidence="3" id="KW-1185">Reference proteome</keyword>
<accession>A0AA36NCG0</accession>
<dbReference type="InterPro" id="IPR009858">
    <property type="entry name" value="DUF1415"/>
</dbReference>
<comment type="caution">
    <text evidence="2">The sequence shown here is derived from an EMBL/GenBank/DDBJ whole genome shotgun (WGS) entry which is preliminary data.</text>
</comment>
<proteinExistence type="predicted"/>
<keyword evidence="1" id="KW-0175">Coiled coil</keyword>
<name>A0AA36NCG0_9DINO</name>
<feature type="coiled-coil region" evidence="1">
    <location>
        <begin position="97"/>
        <end position="124"/>
    </location>
</feature>
<evidence type="ECO:0000313" key="3">
    <source>
        <dbReference type="Proteomes" id="UP001178507"/>
    </source>
</evidence>
<evidence type="ECO:0000256" key="1">
    <source>
        <dbReference type="SAM" id="Coils"/>
    </source>
</evidence>
<dbReference type="Proteomes" id="UP001178507">
    <property type="component" value="Unassembled WGS sequence"/>
</dbReference>
<sequence length="314" mass="34175">MLAHVARGPCADRADLSRFGQRLPTSAARAHRWSPAAFAALFALPRLAPRASRPRVAPRRAVVQDAHAAAVGRWVEGVILGLEVCPWARPAQQGGRLRVVSSEAQSAEEVLEDLAAEAELLREESATTVLVCPHVAEWQDFGAFHRFYCEELQSGRLLSRSLGLEVFVVPFHPDCESTELAPGQQLAVTVHGVLHLAEMQSQEGEEIEVRLLGRILESQDAEDGAEDFAVEPLSEEVVASARASDVLWALDDTGSAGSGRGALGRSPRPALHLLRTADLARVEEEKRQEVQRRNEALLQDMGADALDELIRQCG</sequence>
<evidence type="ECO:0000313" key="2">
    <source>
        <dbReference type="EMBL" id="CAJ1400954.1"/>
    </source>
</evidence>
<dbReference type="AlphaFoldDB" id="A0AA36NCG0"/>
<dbReference type="Pfam" id="PF07209">
    <property type="entry name" value="DUF1415"/>
    <property type="match status" value="1"/>
</dbReference>
<reference evidence="2" key="1">
    <citation type="submission" date="2023-08" db="EMBL/GenBank/DDBJ databases">
        <authorList>
            <person name="Chen Y."/>
            <person name="Shah S."/>
            <person name="Dougan E. K."/>
            <person name="Thang M."/>
            <person name="Chan C."/>
        </authorList>
    </citation>
    <scope>NUCLEOTIDE SEQUENCE</scope>
</reference>
<dbReference type="EMBL" id="CAUJNA010003392">
    <property type="protein sequence ID" value="CAJ1400954.1"/>
    <property type="molecule type" value="Genomic_DNA"/>
</dbReference>